<evidence type="ECO:0000313" key="10">
    <source>
        <dbReference type="Proteomes" id="UP000183945"/>
    </source>
</evidence>
<dbReference type="GO" id="GO:0015288">
    <property type="term" value="F:porin activity"/>
    <property type="evidence" value="ECO:0007669"/>
    <property type="project" value="TreeGrafter"/>
</dbReference>
<dbReference type="AlphaFoldDB" id="A0A1M5IMH0"/>
<gene>
    <name evidence="9" type="ORF">SAMN05444483_10850</name>
</gene>
<evidence type="ECO:0000256" key="4">
    <source>
        <dbReference type="ARBA" id="ARBA00022452"/>
    </source>
</evidence>
<keyword evidence="3" id="KW-0813">Transport</keyword>
<keyword evidence="5" id="KW-0812">Transmembrane</keyword>
<dbReference type="EMBL" id="FQVT01000008">
    <property type="protein sequence ID" value="SHG29445.1"/>
    <property type="molecule type" value="Genomic_DNA"/>
</dbReference>
<organism evidence="9 10">
    <name type="scientific">Salegentibacter echinorum</name>
    <dbReference type="NCBI Taxonomy" id="1073325"/>
    <lineage>
        <taxon>Bacteria</taxon>
        <taxon>Pseudomonadati</taxon>
        <taxon>Bacteroidota</taxon>
        <taxon>Flavobacteriia</taxon>
        <taxon>Flavobacteriales</taxon>
        <taxon>Flavobacteriaceae</taxon>
        <taxon>Salegentibacter</taxon>
    </lineage>
</organism>
<dbReference type="Proteomes" id="UP000183945">
    <property type="component" value="Unassembled WGS sequence"/>
</dbReference>
<evidence type="ECO:0000313" key="9">
    <source>
        <dbReference type="EMBL" id="SHG29445.1"/>
    </source>
</evidence>
<evidence type="ECO:0000256" key="6">
    <source>
        <dbReference type="ARBA" id="ARBA00023136"/>
    </source>
</evidence>
<keyword evidence="6" id="KW-0472">Membrane</keyword>
<dbReference type="Gene3D" id="1.20.1600.10">
    <property type="entry name" value="Outer membrane efflux proteins (OEP)"/>
    <property type="match status" value="1"/>
</dbReference>
<dbReference type="RefSeq" id="WP_394333534.1">
    <property type="nucleotide sequence ID" value="NZ_FQVT01000008.1"/>
</dbReference>
<evidence type="ECO:0000256" key="1">
    <source>
        <dbReference type="ARBA" id="ARBA00004442"/>
    </source>
</evidence>
<proteinExistence type="inferred from homology"/>
<dbReference type="PANTHER" id="PTHR30026:SF20">
    <property type="entry name" value="OUTER MEMBRANE PROTEIN TOLC"/>
    <property type="match status" value="1"/>
</dbReference>
<dbReference type="Pfam" id="PF02321">
    <property type="entry name" value="OEP"/>
    <property type="match status" value="2"/>
</dbReference>
<evidence type="ECO:0000256" key="7">
    <source>
        <dbReference type="ARBA" id="ARBA00023237"/>
    </source>
</evidence>
<dbReference type="STRING" id="1073325.SAMN05444483_10850"/>
<keyword evidence="4" id="KW-1134">Transmembrane beta strand</keyword>
<dbReference type="InterPro" id="IPR051906">
    <property type="entry name" value="TolC-like"/>
</dbReference>
<dbReference type="GO" id="GO:0009279">
    <property type="term" value="C:cell outer membrane"/>
    <property type="evidence" value="ECO:0007669"/>
    <property type="project" value="UniProtKB-SubCell"/>
</dbReference>
<sequence>MKLIDLLIIKLSNKNGMLSILFSLFFFLIGTAQQLQPYLTQALENNPEIKAFELRYETAREKVQEVGMLPETQFGAGYFLSEPETRTGPQQYKLSVQQMIPWFGTITARKNYASSLADAQYVEIATVQRQLLLNVAENYYRLYAIRAKQRVLEENIDLLEAYEQLALTSLEVNQASAVDVLRLQMRKNQLQERFENFDEEFKAEQAAFNTLLNTERGATIEVFDSLAVPQEDPVQLPEVPQIHPELLRFDKLYESVEEAETLNRKEALPDMGFGVDYVSVGEATAMEAPDSGKDILMPMVSITIPIFGNKYKSVTRQNELKQRELNAQRENRHNELVSRLEAAVSNRTKARISYQTQMLNLQQAKDAEEILMRNYETGTIDFNDVLDVQELQLSFQLNLIEAVKNYYQASANINYLSDNSE</sequence>
<evidence type="ECO:0000256" key="5">
    <source>
        <dbReference type="ARBA" id="ARBA00022692"/>
    </source>
</evidence>
<dbReference type="GO" id="GO:1990281">
    <property type="term" value="C:efflux pump complex"/>
    <property type="evidence" value="ECO:0007669"/>
    <property type="project" value="TreeGrafter"/>
</dbReference>
<name>A0A1M5IMH0_SALEC</name>
<comment type="subcellular location">
    <subcellularLocation>
        <location evidence="1">Cell outer membrane</location>
    </subcellularLocation>
</comment>
<accession>A0A1M5IMH0</accession>
<dbReference type="PANTHER" id="PTHR30026">
    <property type="entry name" value="OUTER MEMBRANE PROTEIN TOLC"/>
    <property type="match status" value="1"/>
</dbReference>
<comment type="similarity">
    <text evidence="2">Belongs to the outer membrane factor (OMF) (TC 1.B.17) family.</text>
</comment>
<dbReference type="SUPFAM" id="SSF56954">
    <property type="entry name" value="Outer membrane efflux proteins (OEP)"/>
    <property type="match status" value="1"/>
</dbReference>
<evidence type="ECO:0000256" key="2">
    <source>
        <dbReference type="ARBA" id="ARBA00007613"/>
    </source>
</evidence>
<reference evidence="10" key="1">
    <citation type="submission" date="2016-11" db="EMBL/GenBank/DDBJ databases">
        <authorList>
            <person name="Varghese N."/>
            <person name="Submissions S."/>
        </authorList>
    </citation>
    <scope>NUCLEOTIDE SEQUENCE [LARGE SCALE GENOMIC DNA]</scope>
    <source>
        <strain evidence="10">DSM 24579</strain>
    </source>
</reference>
<dbReference type="InterPro" id="IPR003423">
    <property type="entry name" value="OMP_efflux"/>
</dbReference>
<evidence type="ECO:0000256" key="8">
    <source>
        <dbReference type="SAM" id="Coils"/>
    </source>
</evidence>
<keyword evidence="8" id="KW-0175">Coiled coil</keyword>
<feature type="coiled-coil region" evidence="8">
    <location>
        <begin position="180"/>
        <end position="207"/>
    </location>
</feature>
<keyword evidence="10" id="KW-1185">Reference proteome</keyword>
<protein>
    <submittedName>
        <fullName evidence="9">Outer membrane protein TolC</fullName>
    </submittedName>
</protein>
<dbReference type="GO" id="GO:0015562">
    <property type="term" value="F:efflux transmembrane transporter activity"/>
    <property type="evidence" value="ECO:0007669"/>
    <property type="project" value="InterPro"/>
</dbReference>
<keyword evidence="7" id="KW-0998">Cell outer membrane</keyword>
<evidence type="ECO:0000256" key="3">
    <source>
        <dbReference type="ARBA" id="ARBA00022448"/>
    </source>
</evidence>